<accession>A0A7Y2EAQ8</accession>
<name>A0A7Y2EAQ8_UNCEI</name>
<proteinExistence type="predicted"/>
<dbReference type="AlphaFoldDB" id="A0A7Y2EAQ8"/>
<evidence type="ECO:0000313" key="1">
    <source>
        <dbReference type="EMBL" id="NNF08371.1"/>
    </source>
</evidence>
<comment type="caution">
    <text evidence="1">The sequence shown here is derived from an EMBL/GenBank/DDBJ whole genome shotgun (WGS) entry which is preliminary data.</text>
</comment>
<dbReference type="EMBL" id="JABDJR010000664">
    <property type="protein sequence ID" value="NNF08371.1"/>
    <property type="molecule type" value="Genomic_DNA"/>
</dbReference>
<protein>
    <submittedName>
        <fullName evidence="1">Uncharacterized protein</fullName>
    </submittedName>
</protein>
<evidence type="ECO:0000313" key="2">
    <source>
        <dbReference type="Proteomes" id="UP000547674"/>
    </source>
</evidence>
<sequence>MRSNLRLGRGERSPLPILFSFLVLAALSSGALGCSSGLTGATPGPLGEVTVFWEGETNPGNQKIDVTVREVPDLDEAGFYRIRVQDAASNEHTLAYRDPLQVSPFREGDEVSVQVEYVPGMPSPSSVRVWRDEVLEFLAVSDFAPGSRVLKDGTSDLSFSWVVTNDEIPTDNPCIESQMRRILRVTLGNDATSLNQGDIKTVGPYTITCLASREVTYTNRCADAGVFGVSFVARRNATSE</sequence>
<reference evidence="1 2" key="1">
    <citation type="submission" date="2020-03" db="EMBL/GenBank/DDBJ databases">
        <title>Metabolic flexibility allows generalist bacteria to become dominant in a frequently disturbed ecosystem.</title>
        <authorList>
            <person name="Chen Y.-J."/>
            <person name="Leung P.M."/>
            <person name="Bay S.K."/>
            <person name="Hugenholtz P."/>
            <person name="Kessler A.J."/>
            <person name="Shelley G."/>
            <person name="Waite D.W."/>
            <person name="Cook P.L."/>
            <person name="Greening C."/>
        </authorList>
    </citation>
    <scope>NUCLEOTIDE SEQUENCE [LARGE SCALE GENOMIC DNA]</scope>
    <source>
        <strain evidence="1">SS_bin_28</strain>
    </source>
</reference>
<dbReference type="PROSITE" id="PS51257">
    <property type="entry name" value="PROKAR_LIPOPROTEIN"/>
    <property type="match status" value="1"/>
</dbReference>
<gene>
    <name evidence="1" type="ORF">HKN21_16540</name>
</gene>
<organism evidence="1 2">
    <name type="scientific">Eiseniibacteriota bacterium</name>
    <dbReference type="NCBI Taxonomy" id="2212470"/>
    <lineage>
        <taxon>Bacteria</taxon>
        <taxon>Candidatus Eiseniibacteriota</taxon>
    </lineage>
</organism>
<dbReference type="Proteomes" id="UP000547674">
    <property type="component" value="Unassembled WGS sequence"/>
</dbReference>